<keyword evidence="2" id="KW-1185">Reference proteome</keyword>
<reference evidence="1 2" key="1">
    <citation type="submission" date="2024-01" db="EMBL/GenBank/DDBJ databases">
        <authorList>
            <person name="Waweru B."/>
        </authorList>
    </citation>
    <scope>NUCLEOTIDE SEQUENCE [LARGE SCALE GENOMIC DNA]</scope>
</reference>
<proteinExistence type="predicted"/>
<evidence type="ECO:0000313" key="1">
    <source>
        <dbReference type="EMBL" id="CAK7346902.1"/>
    </source>
</evidence>
<gene>
    <name evidence="1" type="ORF">DCAF_LOCUS19581</name>
</gene>
<dbReference type="Proteomes" id="UP001314170">
    <property type="component" value="Unassembled WGS sequence"/>
</dbReference>
<comment type="caution">
    <text evidence="1">The sequence shown here is derived from an EMBL/GenBank/DDBJ whole genome shotgun (WGS) entry which is preliminary data.</text>
</comment>
<protein>
    <submittedName>
        <fullName evidence="1">Uncharacterized protein</fullName>
    </submittedName>
</protein>
<name>A0AAV1S902_9ROSI</name>
<sequence>MRESTKRNRGRDLCRYSMRHGEQVVTACQSNRVQKACINYHDICYDTVKSRMRSKCSQPNNE</sequence>
<organism evidence="1 2">
    <name type="scientific">Dovyalis caffra</name>
    <dbReference type="NCBI Taxonomy" id="77055"/>
    <lineage>
        <taxon>Eukaryota</taxon>
        <taxon>Viridiplantae</taxon>
        <taxon>Streptophyta</taxon>
        <taxon>Embryophyta</taxon>
        <taxon>Tracheophyta</taxon>
        <taxon>Spermatophyta</taxon>
        <taxon>Magnoliopsida</taxon>
        <taxon>eudicotyledons</taxon>
        <taxon>Gunneridae</taxon>
        <taxon>Pentapetalae</taxon>
        <taxon>rosids</taxon>
        <taxon>fabids</taxon>
        <taxon>Malpighiales</taxon>
        <taxon>Salicaceae</taxon>
        <taxon>Flacourtieae</taxon>
        <taxon>Dovyalis</taxon>
    </lineage>
</organism>
<evidence type="ECO:0000313" key="2">
    <source>
        <dbReference type="Proteomes" id="UP001314170"/>
    </source>
</evidence>
<accession>A0AAV1S902</accession>
<dbReference type="AlphaFoldDB" id="A0AAV1S902"/>
<dbReference type="EMBL" id="CAWUPB010001173">
    <property type="protein sequence ID" value="CAK7346902.1"/>
    <property type="molecule type" value="Genomic_DNA"/>
</dbReference>